<keyword evidence="4" id="KW-0472">Membrane</keyword>
<dbReference type="GO" id="GO:0016020">
    <property type="term" value="C:membrane"/>
    <property type="evidence" value="ECO:0007669"/>
    <property type="project" value="UniProtKB-SubCell"/>
</dbReference>
<feature type="compositionally biased region" description="Low complexity" evidence="7">
    <location>
        <begin position="630"/>
        <end position="641"/>
    </location>
</feature>
<gene>
    <name evidence="9" type="ORF">GDO54_011047</name>
</gene>
<dbReference type="GO" id="GO:0090036">
    <property type="term" value="P:regulation of protein kinase C signaling"/>
    <property type="evidence" value="ECO:0007669"/>
    <property type="project" value="InterPro"/>
</dbReference>
<feature type="region of interest" description="Disordered" evidence="7">
    <location>
        <begin position="1519"/>
        <end position="1538"/>
    </location>
</feature>
<sequence>MEVVPSDAASKENTKEDGQAETSEINDLSPVSEEKVESPEQSNESQSSEVGFKKVFKFVGFKFTVKKDKTEKSEPVQLLTVKKDEAEVNGTTSQEEQIDAASPDKDQKEPETNDDVQQAESPNGPSPALESPVEILELEKEELQTQTNKEELDVEKDKKSPESPTNAVVTETSSPFRRFFTQGWAGLRKKTSFKKSKEEDPQEVEKHIKGEEQEKTEAPEPVKEEGGAVKEEGEAAPEPVKDESEAAPEKVEEPVPEESSKSATEEPKSTNEANAQISPEEIQADKVPSDQLQETVKADEGTVQITEEESIPEKINVAVSVSSEVEAETDTLEINPENQITDLVSPPSVEVTNESQSEVAPETKVSASEQSELCVSTESGDLEKVQEGITTEAELLSSQEKVKAQSSPLKKLFSSSGLRKLSGKKSKGKKDDDAKTDITGEPALPSSESPEAAEVDSGDSSPSSPDESAEASPTEKPVEEEPQADLEGEATSDGERKKDGITPWASFKKLVTPKRRPKRPSESDKEDEVEKVKTSTMSSTDSGGSVQNQEEAKETSEEQKLEKSTDENKKKADSSVSWDALICVGSSKKRARKTSDSDEEEVPKSQEECKKTDGEAEQTQEPESESPITSSQEQQAQESSSPDQVNSPTEGDGVSTWQSFKRLVTPRRKSKTKADEKPEETAAVSNPEQSTSEGEGSKDESWVSFKKLIPGRRKKRSDAKQEQTSPNADQPEHESAVEDSDEPAVVPLAEFDAAELEKVNAQESVAVSGPADGSGEQKESTEKHSDELVHAVTVTLIEGERAVTSLEERAPSWISAKVAETIEQEEETIKKIKTEITVEETVVLSTVSQVMAETQSTLINEVELTSEALTALEEAIETSCAEETTEMLSAVSQLGESIMSTEQATPVAEDDISVQTLQEQKQITDNILHAVAESAKLSLDVINSENVIAPPNIEDVVQETNTKQYTITLTKNAVAELVEEQKNVSTIVEEHIEEVIIKVTEKQTNTVNDQETEYSSISAEEKIANLVSDAAFEESGEDLQNSAEVKVVEETLDSGKTEVLEEITVVSTSVSLLAEESKVDAPTTVDSGEEVHAEIGVPVSCALRATESIFVSSELQENATLASDLKHAEESAPTPAELKPKDVDPMPLEIEIHVATDRTLEEAAPVADKVEAKEGTFVPDEVRAKESDAVSFEVQAEESYVPPEVQTEEFVAEKCDAVPSEVQPEEGPHVLVEVKTQESDSMSCEMQAEKTAPVLPEVQTQETVHVTSVVEAEAAPVISAAEAEVRAEEASSELQAHETAPIPPEVKAEETTLAPTEVQTAESITVEDARVLTEIEAEESVPVLTEKDTSVLTEVQDEECVPISSEVQTGQVSIVTTEVQADESVPVLAGENLPLLTEVQAKELDPASAEVASADVVPVSESEAHESVSASKKEQEECNKLSEVKIGEAVPVLPAEQDAQVHIEEGVATSVEVKAEKDVPDQFQAQECVSDQTEKVESSEECILESAMEKVITVVDDNLDSTDPPKESVSLEDTQDANQERKLVEFEGKHEDGNDFGSLSNAVNQLSLVQEVAEVKEEKITTDIPEFETSEASKVSEPVTAAAVEENMLAETVKSIETSSDCIQLIEEPNIQSEGLAEKPEELQTLVASVSQKAAAIVDAAIEAATNCFVVDASSQVELTEGTSLTEEKCQTEDAITETFNTELRTTTVHSTIETTEEKITEIIHSECVSAEIQNQTEEFVSQVQEVVSIHEQINVLSTSAQTQGNETDEENKPSTQEHVSITSTDLVDHKSAEITQNVEESNPSICNQGESHKTSIQTDSSTTDTQEKAQPVES</sequence>
<feature type="compositionally biased region" description="Polar residues" evidence="7">
    <location>
        <begin position="396"/>
        <end position="408"/>
    </location>
</feature>
<feature type="compositionally biased region" description="Basic and acidic residues" evidence="7">
    <location>
        <begin position="429"/>
        <end position="438"/>
    </location>
</feature>
<feature type="compositionally biased region" description="Low complexity" evidence="7">
    <location>
        <begin position="1815"/>
        <end position="1825"/>
    </location>
</feature>
<feature type="compositionally biased region" description="Polar residues" evidence="7">
    <location>
        <begin position="683"/>
        <end position="694"/>
    </location>
</feature>
<dbReference type="Pfam" id="PF03832">
    <property type="entry name" value="WSK"/>
    <property type="match status" value="3"/>
</dbReference>
<feature type="domain" description="A kinase-anchoring proteins AKAP-5 and AKAP-12 calmodulin (CaM)-binding" evidence="8">
    <location>
        <begin position="699"/>
        <end position="719"/>
    </location>
</feature>
<dbReference type="PANTHER" id="PTHR23209">
    <property type="entry name" value="A-KINASE ANCHOR PROTEIN 12"/>
    <property type="match status" value="1"/>
</dbReference>
<evidence type="ECO:0000256" key="1">
    <source>
        <dbReference type="ARBA" id="ARBA00004635"/>
    </source>
</evidence>
<keyword evidence="5" id="KW-0449">Lipoprotein</keyword>
<feature type="region of interest" description="Disordered" evidence="7">
    <location>
        <begin position="326"/>
        <end position="785"/>
    </location>
</feature>
<dbReference type="InterPro" id="IPR001573">
    <property type="entry name" value="AKAP_WSK"/>
</dbReference>
<feature type="compositionally biased region" description="Low complexity" evidence="7">
    <location>
        <begin position="39"/>
        <end position="49"/>
    </location>
</feature>
<keyword evidence="6" id="KW-0175">Coiled coil</keyword>
<feature type="region of interest" description="Disordered" evidence="7">
    <location>
        <begin position="1121"/>
        <end position="1142"/>
    </location>
</feature>
<dbReference type="GO" id="GO:0051018">
    <property type="term" value="F:protein kinase A binding"/>
    <property type="evidence" value="ECO:0007669"/>
    <property type="project" value="InterPro"/>
</dbReference>
<feature type="compositionally biased region" description="Low complexity" evidence="7">
    <location>
        <begin position="534"/>
        <end position="545"/>
    </location>
</feature>
<feature type="compositionally biased region" description="Polar residues" evidence="7">
    <location>
        <begin position="642"/>
        <end position="659"/>
    </location>
</feature>
<feature type="region of interest" description="Disordered" evidence="7">
    <location>
        <begin position="69"/>
        <end position="309"/>
    </location>
</feature>
<dbReference type="GO" id="GO:0005737">
    <property type="term" value="C:cytoplasm"/>
    <property type="evidence" value="ECO:0007669"/>
    <property type="project" value="TreeGrafter"/>
</dbReference>
<protein>
    <recommendedName>
        <fullName evidence="8">A kinase-anchoring proteins AKAP-5 and AKAP-12 calmodulin (CaM)-binding domain-containing protein</fullName>
    </recommendedName>
</protein>
<feature type="compositionally biased region" description="Basic and acidic residues" evidence="7">
    <location>
        <begin position="550"/>
        <end position="573"/>
    </location>
</feature>
<evidence type="ECO:0000256" key="2">
    <source>
        <dbReference type="ARBA" id="ARBA00022553"/>
    </source>
</evidence>
<proteinExistence type="predicted"/>
<feature type="compositionally biased region" description="Polar residues" evidence="7">
    <location>
        <begin position="365"/>
        <end position="379"/>
    </location>
</feature>
<accession>A0AAV3AP86</accession>
<evidence type="ECO:0000256" key="7">
    <source>
        <dbReference type="SAM" id="MobiDB-lite"/>
    </source>
</evidence>
<dbReference type="InterPro" id="IPR028540">
    <property type="entry name" value="AKAP12"/>
</dbReference>
<feature type="compositionally biased region" description="Low complexity" evidence="7">
    <location>
        <begin position="409"/>
        <end position="420"/>
    </location>
</feature>
<dbReference type="PROSITE" id="PS51893">
    <property type="entry name" value="AKAP_CAM_BD"/>
    <property type="match status" value="3"/>
</dbReference>
<evidence type="ECO:0000256" key="3">
    <source>
        <dbReference type="ARBA" id="ARBA00022860"/>
    </source>
</evidence>
<feature type="compositionally biased region" description="Acidic residues" evidence="7">
    <location>
        <begin position="478"/>
        <end position="492"/>
    </location>
</feature>
<keyword evidence="3" id="KW-0112">Calmodulin-binding</keyword>
<feature type="region of interest" description="Disordered" evidence="7">
    <location>
        <begin position="1759"/>
        <end position="1835"/>
    </location>
</feature>
<evidence type="ECO:0000256" key="6">
    <source>
        <dbReference type="SAM" id="Coils"/>
    </source>
</evidence>
<feature type="domain" description="A kinase-anchoring proteins AKAP-5 and AKAP-12 calmodulin (CaM)-binding" evidence="8">
    <location>
        <begin position="654"/>
        <end position="674"/>
    </location>
</feature>
<feature type="compositionally biased region" description="Basic and acidic residues" evidence="7">
    <location>
        <begin position="519"/>
        <end position="533"/>
    </location>
</feature>
<evidence type="ECO:0000256" key="5">
    <source>
        <dbReference type="ARBA" id="ARBA00023288"/>
    </source>
</evidence>
<evidence type="ECO:0000259" key="8">
    <source>
        <dbReference type="PROSITE" id="PS51893"/>
    </source>
</evidence>
<feature type="compositionally biased region" description="Basic and acidic residues" evidence="7">
    <location>
        <begin position="102"/>
        <end position="111"/>
    </location>
</feature>
<comment type="caution">
    <text evidence="9">The sequence shown here is derived from an EMBL/GenBank/DDBJ whole genome shotgun (WGS) entry which is preliminary data.</text>
</comment>
<feature type="compositionally biased region" description="Polar residues" evidence="7">
    <location>
        <begin position="162"/>
        <end position="175"/>
    </location>
</feature>
<feature type="compositionally biased region" description="Low complexity" evidence="7">
    <location>
        <begin position="458"/>
        <end position="472"/>
    </location>
</feature>
<comment type="subcellular location">
    <subcellularLocation>
        <location evidence="1">Membrane</location>
        <topology evidence="1">Lipid-anchor</topology>
    </subcellularLocation>
</comment>
<feature type="compositionally biased region" description="Basic and acidic residues" evidence="7">
    <location>
        <begin position="195"/>
        <end position="269"/>
    </location>
</feature>
<dbReference type="GO" id="GO:0010739">
    <property type="term" value="P:positive regulation of protein kinase A signaling"/>
    <property type="evidence" value="ECO:0007669"/>
    <property type="project" value="InterPro"/>
</dbReference>
<feature type="compositionally biased region" description="Polar residues" evidence="7">
    <location>
        <begin position="1794"/>
        <end position="1810"/>
    </location>
</feature>
<feature type="domain" description="A kinase-anchoring proteins AKAP-5 and AKAP-12 calmodulin (CaM)-binding" evidence="8">
    <location>
        <begin position="501"/>
        <end position="521"/>
    </location>
</feature>
<feature type="compositionally biased region" description="Basic and acidic residues" evidence="7">
    <location>
        <begin position="137"/>
        <end position="161"/>
    </location>
</feature>
<keyword evidence="10" id="KW-1185">Reference proteome</keyword>
<feature type="compositionally biased region" description="Basic and acidic residues" evidence="7">
    <location>
        <begin position="775"/>
        <end position="785"/>
    </location>
</feature>
<evidence type="ECO:0000256" key="4">
    <source>
        <dbReference type="ARBA" id="ARBA00023136"/>
    </source>
</evidence>
<name>A0AAV3AP86_PYXAD</name>
<evidence type="ECO:0000313" key="10">
    <source>
        <dbReference type="Proteomes" id="UP001181693"/>
    </source>
</evidence>
<feature type="coiled-coil region" evidence="6">
    <location>
        <begin position="815"/>
        <end position="842"/>
    </location>
</feature>
<evidence type="ECO:0000313" key="9">
    <source>
        <dbReference type="EMBL" id="DBA26840.1"/>
    </source>
</evidence>
<feature type="compositionally biased region" description="Acidic residues" evidence="7">
    <location>
        <begin position="615"/>
        <end position="624"/>
    </location>
</feature>
<feature type="compositionally biased region" description="Basic and acidic residues" evidence="7">
    <location>
        <begin position="9"/>
        <end position="18"/>
    </location>
</feature>
<dbReference type="GO" id="GO:0007165">
    <property type="term" value="P:signal transduction"/>
    <property type="evidence" value="ECO:0007669"/>
    <property type="project" value="TreeGrafter"/>
</dbReference>
<feature type="compositionally biased region" description="Polar residues" evidence="7">
    <location>
        <begin position="1774"/>
        <end position="1786"/>
    </location>
</feature>
<organism evidence="9 10">
    <name type="scientific">Pyxicephalus adspersus</name>
    <name type="common">African bullfrog</name>
    <dbReference type="NCBI Taxonomy" id="30357"/>
    <lineage>
        <taxon>Eukaryota</taxon>
        <taxon>Metazoa</taxon>
        <taxon>Chordata</taxon>
        <taxon>Craniata</taxon>
        <taxon>Vertebrata</taxon>
        <taxon>Euteleostomi</taxon>
        <taxon>Amphibia</taxon>
        <taxon>Batrachia</taxon>
        <taxon>Anura</taxon>
        <taxon>Neobatrachia</taxon>
        <taxon>Ranoidea</taxon>
        <taxon>Pyxicephalidae</taxon>
        <taxon>Pyxicephalinae</taxon>
        <taxon>Pyxicephalus</taxon>
    </lineage>
</organism>
<keyword evidence="2" id="KW-0597">Phosphoprotein</keyword>
<feature type="compositionally biased region" description="Basic and acidic residues" evidence="7">
    <location>
        <begin position="602"/>
        <end position="614"/>
    </location>
</feature>
<dbReference type="GO" id="GO:0005516">
    <property type="term" value="F:calmodulin binding"/>
    <property type="evidence" value="ECO:0007669"/>
    <property type="project" value="UniProtKB-KW"/>
</dbReference>
<dbReference type="Proteomes" id="UP001181693">
    <property type="component" value="Unassembled WGS sequence"/>
</dbReference>
<feature type="region of interest" description="Disordered" evidence="7">
    <location>
        <begin position="1413"/>
        <end position="1435"/>
    </location>
</feature>
<dbReference type="PANTHER" id="PTHR23209:SF4">
    <property type="entry name" value="A-KINASE ANCHOR PROTEIN 12"/>
    <property type="match status" value="1"/>
</dbReference>
<feature type="region of interest" description="Disordered" evidence="7">
    <location>
        <begin position="1"/>
        <end position="49"/>
    </location>
</feature>
<feature type="compositionally biased region" description="Basic and acidic residues" evidence="7">
    <location>
        <begin position="1422"/>
        <end position="1435"/>
    </location>
</feature>
<dbReference type="EMBL" id="DYDO01000004">
    <property type="protein sequence ID" value="DBA26840.1"/>
    <property type="molecule type" value="Genomic_DNA"/>
</dbReference>
<reference evidence="9" key="1">
    <citation type="thesis" date="2020" institute="ProQuest LLC" country="789 East Eisenhower Parkway, Ann Arbor, MI, USA">
        <title>Comparative Genomics and Chromosome Evolution.</title>
        <authorList>
            <person name="Mudd A.B."/>
        </authorList>
    </citation>
    <scope>NUCLEOTIDE SEQUENCE</scope>
    <source>
        <strain evidence="9">1538</strain>
        <tissue evidence="9">Blood</tissue>
    </source>
</reference>